<reference evidence="1 2" key="1">
    <citation type="submission" date="2020-03" db="EMBL/GenBank/DDBJ databases">
        <title>Genomic Encyclopedia of Type Strains, Phase IV (KMG-V): Genome sequencing to study the core and pangenomes of soil and plant-associated prokaryotes.</title>
        <authorList>
            <person name="Whitman W."/>
        </authorList>
    </citation>
    <scope>NUCLEOTIDE SEQUENCE [LARGE SCALE GENOMIC DNA]</scope>
    <source>
        <strain evidence="1 2">1B</strain>
    </source>
</reference>
<evidence type="ECO:0000313" key="1">
    <source>
        <dbReference type="EMBL" id="NKI91865.1"/>
    </source>
</evidence>
<dbReference type="SUPFAM" id="SSF56925">
    <property type="entry name" value="OMPA-like"/>
    <property type="match status" value="1"/>
</dbReference>
<name>A0ABX1HNT4_9BACT</name>
<accession>A0ABX1HNT4</accession>
<organism evidence="1 2">
    <name type="scientific">Hymenobacter artigasi</name>
    <dbReference type="NCBI Taxonomy" id="2719616"/>
    <lineage>
        <taxon>Bacteria</taxon>
        <taxon>Pseudomonadati</taxon>
        <taxon>Bacteroidota</taxon>
        <taxon>Cytophagia</taxon>
        <taxon>Cytophagales</taxon>
        <taxon>Hymenobacteraceae</taxon>
        <taxon>Hymenobacter</taxon>
    </lineage>
</organism>
<keyword evidence="2" id="KW-1185">Reference proteome</keyword>
<sequence length="89" mass="9636">MAGVTVVNSSLRKQGSVLDSTGKAVSAYDYVTSSTGTYFSGGAGVRYRLNPRFKGLADWVVNKLVNAQSVVPTRLSATFSLGLRYHFER</sequence>
<protein>
    <submittedName>
        <fullName evidence="1">Porin</fullName>
    </submittedName>
</protein>
<dbReference type="Proteomes" id="UP000717634">
    <property type="component" value="Unassembled WGS sequence"/>
</dbReference>
<evidence type="ECO:0000313" key="2">
    <source>
        <dbReference type="Proteomes" id="UP000717634"/>
    </source>
</evidence>
<comment type="caution">
    <text evidence="1">The sequence shown here is derived from an EMBL/GenBank/DDBJ whole genome shotgun (WGS) entry which is preliminary data.</text>
</comment>
<dbReference type="InterPro" id="IPR011250">
    <property type="entry name" value="OMP/PagP_B-barrel"/>
</dbReference>
<dbReference type="EMBL" id="JAAVTK010000024">
    <property type="protein sequence ID" value="NKI91865.1"/>
    <property type="molecule type" value="Genomic_DNA"/>
</dbReference>
<gene>
    <name evidence="1" type="ORF">HBN54_004488</name>
</gene>
<dbReference type="Gene3D" id="2.40.160.20">
    <property type="match status" value="1"/>
</dbReference>
<proteinExistence type="predicted"/>